<comment type="similarity">
    <text evidence="8 9">Belongs to the TonB-dependent receptor family.</text>
</comment>
<evidence type="ECO:0000256" key="5">
    <source>
        <dbReference type="ARBA" id="ARBA00023077"/>
    </source>
</evidence>
<dbReference type="InterPro" id="IPR012910">
    <property type="entry name" value="Plug_dom"/>
</dbReference>
<protein>
    <recommendedName>
        <fullName evidence="16">TonB-dependent receptor</fullName>
    </recommendedName>
</protein>
<evidence type="ECO:0000313" key="14">
    <source>
        <dbReference type="EMBL" id="GLX80128.1"/>
    </source>
</evidence>
<evidence type="ECO:0000256" key="11">
    <source>
        <dbReference type="SAM" id="SignalP"/>
    </source>
</evidence>
<evidence type="ECO:0000256" key="4">
    <source>
        <dbReference type="ARBA" id="ARBA00022692"/>
    </source>
</evidence>
<feature type="signal peptide" evidence="11">
    <location>
        <begin position="1"/>
        <end position="30"/>
    </location>
</feature>
<dbReference type="RefSeq" id="WP_284246090.1">
    <property type="nucleotide sequence ID" value="NZ_BSST01000001.1"/>
</dbReference>
<evidence type="ECO:0000256" key="10">
    <source>
        <dbReference type="SAM" id="MobiDB-lite"/>
    </source>
</evidence>
<keyword evidence="2 8" id="KW-0813">Transport</keyword>
<evidence type="ECO:0000256" key="6">
    <source>
        <dbReference type="ARBA" id="ARBA00023136"/>
    </source>
</evidence>
<feature type="chain" id="PRO_5045554593" description="TonB-dependent receptor" evidence="11">
    <location>
        <begin position="31"/>
        <end position="1062"/>
    </location>
</feature>
<dbReference type="Proteomes" id="UP001157186">
    <property type="component" value="Unassembled WGS sequence"/>
</dbReference>
<evidence type="ECO:0008006" key="16">
    <source>
        <dbReference type="Google" id="ProtNLM"/>
    </source>
</evidence>
<feature type="compositionally biased region" description="Polar residues" evidence="10">
    <location>
        <begin position="90"/>
        <end position="105"/>
    </location>
</feature>
<name>A0ABQ6GW46_9GAMM</name>
<dbReference type="InterPro" id="IPR036942">
    <property type="entry name" value="Beta-barrel_TonB_sf"/>
</dbReference>
<feature type="domain" description="TonB-dependent receptor-like beta-barrel" evidence="12">
    <location>
        <begin position="559"/>
        <end position="1022"/>
    </location>
</feature>
<evidence type="ECO:0000259" key="13">
    <source>
        <dbReference type="Pfam" id="PF07715"/>
    </source>
</evidence>
<keyword evidence="7 8" id="KW-0998">Cell outer membrane</keyword>
<dbReference type="Pfam" id="PF07715">
    <property type="entry name" value="Plug"/>
    <property type="match status" value="1"/>
</dbReference>
<sequence>MVKPSPLAKAIKFALAASVSASFLSAPVFAEEAAAEEEVERIAVTGSRIKKAEYSNAAPIHVIKADDALKAGIRTVSELLQNTSMANGQQFDSTFNSNAGNSNASEPPPSGGVGSSNVGLRGLGPERTLILINGRRLGASGVRGAPSQPDLSLLPVNMVERVEVITEGASSIYGADAVAGVINVILKESYDGFELSGAYTAPADTGGEETDLSFITGFEGDKAKFAFSASYYHRERVAVKDRTDCIKKIWKKQDGGKVSVCSSRFWDNSILDITEYYDPDDPTTFGNPMMTYPHPSGIGFFTTPGFSDIGIDGFSSALGLPQPTDPNIDITSENQFNRRLYSPQYSDAIDRMQADLIQPVTRFTLAANGSYMPDWWGGDEEIFYEAYYFHRHLTSLASTEQIFPTIPANIPHEDENGNLVVNEDGSLNLVDNPLNPFPDFDVSHIMTLEDLPQKRDVELNHFRFVTGLRGDFTGGFLEDRGWSYEMFASYDRGVGKQDQPIMNESNLALALGTLRLDVNGNPICGVNAPSGIGFITPNECVPINFFARSIFDGGKYGGGTFATQAERDFLIGTRMNSTTVEQIMTSAFMTGDLFDFEQGGAVTAAFGMEFRRDRIQSEADMLGATGLVAAENPLTEGATEGERDVTDVFGEISMPIAVDQDWANLFEIEAALRYTDESNFGSELTKRARVTYKPTDSLLFTSSYGTSFRAPNLREQFLANQFGGVSGGADPCAVSESLLTENAYDPSKENRSETILSNCTLAGADYTVIGTSGVPTIPTSASGNAKGLKPETSENITASFKWTPVFDGDIEFDLGITYWSLEVKDTIRSISAATMLKRCYDSEGLSSPFCSRITRDSSKAPALNFPVLVDTSFINIGEETSKGVDINTHFATGLGDVLGMPVHMVWNNQYTLQTERELTIFNGEKAEDLLEDFGTPEHRLVSTFNFISGDWNWMLMANYFSETHAADDVEDTAKCNEYIKNEDLVGKPQTVPVCSADAAIYVDTSLTYNADNFAVTFGITNLFDKAPEMIDISAGSNRGNMVTSSGYDLLGRSYFVNASYRF</sequence>
<keyword evidence="15" id="KW-1185">Reference proteome</keyword>
<dbReference type="SUPFAM" id="SSF56935">
    <property type="entry name" value="Porins"/>
    <property type="match status" value="1"/>
</dbReference>
<evidence type="ECO:0000256" key="8">
    <source>
        <dbReference type="PROSITE-ProRule" id="PRU01360"/>
    </source>
</evidence>
<gene>
    <name evidence="14" type="ORF">tinsulaeT_34680</name>
</gene>
<keyword evidence="6 8" id="KW-0472">Membrane</keyword>
<evidence type="ECO:0000256" key="1">
    <source>
        <dbReference type="ARBA" id="ARBA00004571"/>
    </source>
</evidence>
<reference evidence="14 15" key="1">
    <citation type="submission" date="2023-03" db="EMBL/GenBank/DDBJ databases">
        <title>Draft genome sequence of Thalassotalea insulae KCTC 62186T.</title>
        <authorList>
            <person name="Sawabe T."/>
        </authorList>
    </citation>
    <scope>NUCLEOTIDE SEQUENCE [LARGE SCALE GENOMIC DNA]</scope>
    <source>
        <strain evidence="14 15">KCTC 62186</strain>
    </source>
</reference>
<dbReference type="EMBL" id="BSST01000001">
    <property type="protein sequence ID" value="GLX80128.1"/>
    <property type="molecule type" value="Genomic_DNA"/>
</dbReference>
<comment type="subcellular location">
    <subcellularLocation>
        <location evidence="1 8">Cell outer membrane</location>
        <topology evidence="1 8">Multi-pass membrane protein</topology>
    </subcellularLocation>
</comment>
<dbReference type="Pfam" id="PF00593">
    <property type="entry name" value="TonB_dep_Rec_b-barrel"/>
    <property type="match status" value="1"/>
</dbReference>
<organism evidence="14 15">
    <name type="scientific">Thalassotalea insulae</name>
    <dbReference type="NCBI Taxonomy" id="2056778"/>
    <lineage>
        <taxon>Bacteria</taxon>
        <taxon>Pseudomonadati</taxon>
        <taxon>Pseudomonadota</taxon>
        <taxon>Gammaproteobacteria</taxon>
        <taxon>Alteromonadales</taxon>
        <taxon>Colwelliaceae</taxon>
        <taxon>Thalassotalea</taxon>
    </lineage>
</organism>
<comment type="caution">
    <text evidence="14">The sequence shown here is derived from an EMBL/GenBank/DDBJ whole genome shotgun (WGS) entry which is preliminary data.</text>
</comment>
<dbReference type="PROSITE" id="PS52016">
    <property type="entry name" value="TONB_DEPENDENT_REC_3"/>
    <property type="match status" value="1"/>
</dbReference>
<dbReference type="InterPro" id="IPR000531">
    <property type="entry name" value="Beta-barrel_TonB"/>
</dbReference>
<keyword evidence="3 8" id="KW-1134">Transmembrane beta strand</keyword>
<dbReference type="PANTHER" id="PTHR47234:SF2">
    <property type="entry name" value="TONB-DEPENDENT RECEPTOR"/>
    <property type="match status" value="1"/>
</dbReference>
<dbReference type="Gene3D" id="2.40.170.20">
    <property type="entry name" value="TonB-dependent receptor, beta-barrel domain"/>
    <property type="match status" value="1"/>
</dbReference>
<feature type="region of interest" description="Disordered" evidence="10">
    <location>
        <begin position="90"/>
        <end position="118"/>
    </location>
</feature>
<evidence type="ECO:0000313" key="15">
    <source>
        <dbReference type="Proteomes" id="UP001157186"/>
    </source>
</evidence>
<dbReference type="InterPro" id="IPR037066">
    <property type="entry name" value="Plug_dom_sf"/>
</dbReference>
<evidence type="ECO:0000256" key="2">
    <source>
        <dbReference type="ARBA" id="ARBA00022448"/>
    </source>
</evidence>
<keyword evidence="11" id="KW-0732">Signal</keyword>
<dbReference type="PANTHER" id="PTHR47234">
    <property type="match status" value="1"/>
</dbReference>
<proteinExistence type="inferred from homology"/>
<evidence type="ECO:0000256" key="3">
    <source>
        <dbReference type="ARBA" id="ARBA00022452"/>
    </source>
</evidence>
<keyword evidence="5 9" id="KW-0798">TonB box</keyword>
<dbReference type="Gene3D" id="2.170.130.10">
    <property type="entry name" value="TonB-dependent receptor, plug domain"/>
    <property type="match status" value="1"/>
</dbReference>
<feature type="domain" description="TonB-dependent receptor plug" evidence="13">
    <location>
        <begin position="56"/>
        <end position="181"/>
    </location>
</feature>
<keyword evidence="4 8" id="KW-0812">Transmembrane</keyword>
<dbReference type="InterPro" id="IPR039426">
    <property type="entry name" value="TonB-dep_rcpt-like"/>
</dbReference>
<evidence type="ECO:0000256" key="7">
    <source>
        <dbReference type="ARBA" id="ARBA00023237"/>
    </source>
</evidence>
<evidence type="ECO:0000256" key="9">
    <source>
        <dbReference type="RuleBase" id="RU003357"/>
    </source>
</evidence>
<evidence type="ECO:0000259" key="12">
    <source>
        <dbReference type="Pfam" id="PF00593"/>
    </source>
</evidence>
<accession>A0ABQ6GW46</accession>